<feature type="transmembrane region" description="Helical" evidence="2">
    <location>
        <begin position="94"/>
        <end position="119"/>
    </location>
</feature>
<dbReference type="EMBL" id="JAGGLR010000004">
    <property type="protein sequence ID" value="MBP2060698.1"/>
    <property type="molecule type" value="Genomic_DNA"/>
</dbReference>
<feature type="region of interest" description="Disordered" evidence="1">
    <location>
        <begin position="178"/>
        <end position="205"/>
    </location>
</feature>
<keyword evidence="2" id="KW-0472">Membrane</keyword>
<organism evidence="3">
    <name type="scientific">Streptomyces iranensis</name>
    <dbReference type="NCBI Taxonomy" id="576784"/>
    <lineage>
        <taxon>Bacteria</taxon>
        <taxon>Bacillati</taxon>
        <taxon>Actinomycetota</taxon>
        <taxon>Actinomycetes</taxon>
        <taxon>Kitasatosporales</taxon>
        <taxon>Streptomycetaceae</taxon>
        <taxon>Streptomyces</taxon>
        <taxon>Streptomyces violaceusniger group</taxon>
    </lineage>
</organism>
<protein>
    <submittedName>
        <fullName evidence="3">Uncharacterized protein</fullName>
    </submittedName>
</protein>
<feature type="transmembrane region" description="Helical" evidence="2">
    <location>
        <begin position="214"/>
        <end position="232"/>
    </location>
</feature>
<evidence type="ECO:0000256" key="2">
    <source>
        <dbReference type="SAM" id="Phobius"/>
    </source>
</evidence>
<evidence type="ECO:0000313" key="5">
    <source>
        <dbReference type="Proteomes" id="UP000756710"/>
    </source>
</evidence>
<evidence type="ECO:0000313" key="3">
    <source>
        <dbReference type="EMBL" id="CDR06150.1"/>
    </source>
</evidence>
<keyword evidence="5" id="KW-1185">Reference proteome</keyword>
<keyword evidence="2" id="KW-1133">Transmembrane helix</keyword>
<reference evidence="4 5" key="2">
    <citation type="submission" date="2021-03" db="EMBL/GenBank/DDBJ databases">
        <title>Genomic Encyclopedia of Type Strains, Phase IV (KMG-IV): sequencing the most valuable type-strain genomes for metagenomic binning, comparative biology and taxonomic classification.</title>
        <authorList>
            <person name="Goeker M."/>
        </authorList>
    </citation>
    <scope>NUCLEOTIDE SEQUENCE [LARGE SCALE GENOMIC DNA]</scope>
    <source>
        <strain evidence="4 5">DSM 41954</strain>
    </source>
</reference>
<sequence>MLSLRLARGARPSVLLRRSLVTVAAAGASFLLLSALGFASGHPDDSQGAVGRLLWCLVPLAATVQLAIAVGRADPSTGPGPGFAAAGVGPARAALLAAVSMAAACALGGVLALLVFLHLRGDLGDSWLGWAGSGAAGRQLGGGWPLPLAGTVTLLAVVPMVVGAACAAGLWPRQPRAVHQPVRGPRGARRPAAPARPTVVTGPVAPRPHQAASGLPWGIALTAAGLALQAYASGNAPPLPDALLAVPGRLGGNPPGVVGGWALAALGLVLAGPGLTHLCGRLLAVGRPGVLRLLAGRMLQQEAGLIGRPVGALCALAAAGFTVLELYGRASGPSGAHAFGPLTGLGAALVTLCAAATTLTAVVEARSARERTTAALVRLGAPARLLRGAAALRATALLALLVPLVWVVAHLTAMPFHR</sequence>
<dbReference type="AlphaFoldDB" id="A0A060ZJA3"/>
<feature type="transmembrane region" description="Helical" evidence="2">
    <location>
        <begin position="305"/>
        <end position="324"/>
    </location>
</feature>
<reference evidence="3" key="1">
    <citation type="submission" date="2014-05" db="EMBL/GenBank/DDBJ databases">
        <authorList>
            <person name="Horn Fabian"/>
        </authorList>
    </citation>
    <scope>NUCLEOTIDE SEQUENCE</scope>
</reference>
<dbReference type="Proteomes" id="UP000756710">
    <property type="component" value="Unassembled WGS sequence"/>
</dbReference>
<feature type="transmembrane region" description="Helical" evidence="2">
    <location>
        <begin position="385"/>
        <end position="409"/>
    </location>
</feature>
<feature type="transmembrane region" description="Helical" evidence="2">
    <location>
        <begin position="148"/>
        <end position="171"/>
    </location>
</feature>
<dbReference type="GeneID" id="32470872"/>
<dbReference type="EMBL" id="LK022848">
    <property type="protein sequence ID" value="CDR06150.1"/>
    <property type="molecule type" value="Genomic_DNA"/>
</dbReference>
<name>A0A060ZJA3_9ACTN</name>
<dbReference type="RefSeq" id="WP_044569533.1">
    <property type="nucleotide sequence ID" value="NZ_BAABDR010000068.1"/>
</dbReference>
<proteinExistence type="predicted"/>
<feature type="compositionally biased region" description="Low complexity" evidence="1">
    <location>
        <begin position="181"/>
        <end position="205"/>
    </location>
</feature>
<dbReference type="HOGENOM" id="CLU_044080_0_0_11"/>
<feature type="transmembrane region" description="Helical" evidence="2">
    <location>
        <begin position="52"/>
        <end position="73"/>
    </location>
</feature>
<feature type="transmembrane region" description="Helical" evidence="2">
    <location>
        <begin position="261"/>
        <end position="284"/>
    </location>
</feature>
<feature type="transmembrane region" description="Helical" evidence="2">
    <location>
        <begin position="20"/>
        <end position="40"/>
    </location>
</feature>
<evidence type="ECO:0000256" key="1">
    <source>
        <dbReference type="SAM" id="MobiDB-lite"/>
    </source>
</evidence>
<accession>A0A060ZJA3</accession>
<keyword evidence="2" id="KW-0812">Transmembrane</keyword>
<gene>
    <name evidence="4" type="ORF">J2Z30_001700</name>
    <name evidence="3" type="ORF">SIRAN3062</name>
</gene>
<evidence type="ECO:0000313" key="4">
    <source>
        <dbReference type="EMBL" id="MBP2060698.1"/>
    </source>
</evidence>
<feature type="transmembrane region" description="Helical" evidence="2">
    <location>
        <begin position="344"/>
        <end position="365"/>
    </location>
</feature>